<dbReference type="Proteomes" id="UP000799428">
    <property type="component" value="Unassembled WGS sequence"/>
</dbReference>
<reference evidence="1" key="1">
    <citation type="journal article" date="2020" name="Stud. Mycol.">
        <title>101 Dothideomycetes genomes: a test case for predicting lifestyles and emergence of pathogens.</title>
        <authorList>
            <person name="Haridas S."/>
            <person name="Albert R."/>
            <person name="Binder M."/>
            <person name="Bloem J."/>
            <person name="Labutti K."/>
            <person name="Salamov A."/>
            <person name="Andreopoulos B."/>
            <person name="Baker S."/>
            <person name="Barry K."/>
            <person name="Bills G."/>
            <person name="Bluhm B."/>
            <person name="Cannon C."/>
            <person name="Castanera R."/>
            <person name="Culley D."/>
            <person name="Daum C."/>
            <person name="Ezra D."/>
            <person name="Gonzalez J."/>
            <person name="Henrissat B."/>
            <person name="Kuo A."/>
            <person name="Liang C."/>
            <person name="Lipzen A."/>
            <person name="Lutzoni F."/>
            <person name="Magnuson J."/>
            <person name="Mondo S."/>
            <person name="Nolan M."/>
            <person name="Ohm R."/>
            <person name="Pangilinan J."/>
            <person name="Park H.-J."/>
            <person name="Ramirez L."/>
            <person name="Alfaro M."/>
            <person name="Sun H."/>
            <person name="Tritt A."/>
            <person name="Yoshinaga Y."/>
            <person name="Zwiers L.-H."/>
            <person name="Turgeon B."/>
            <person name="Goodwin S."/>
            <person name="Spatafora J."/>
            <person name="Crous P."/>
            <person name="Grigoriev I."/>
        </authorList>
    </citation>
    <scope>NUCLEOTIDE SEQUENCE</scope>
    <source>
        <strain evidence="1">CBS 279.74</strain>
    </source>
</reference>
<dbReference type="AlphaFoldDB" id="A0A6G1K174"/>
<gene>
    <name evidence="1" type="ORF">K504DRAFT_74601</name>
</gene>
<protein>
    <submittedName>
        <fullName evidence="1">Uncharacterized protein</fullName>
    </submittedName>
</protein>
<accession>A0A6G1K174</accession>
<sequence>MVREPWRVKRQRQPARCITSQAPYRKTWYVLTYATYLCTCDTPGSTRFMYGIWSSLSLSSSSSSPRSLIPGFPNIHTCLHHFRPRFLTVSYHILTLSQKRRRTGGSKTTGNISRSPARITLTKPFQPRL</sequence>
<evidence type="ECO:0000313" key="2">
    <source>
        <dbReference type="Proteomes" id="UP000799428"/>
    </source>
</evidence>
<keyword evidence="2" id="KW-1185">Reference proteome</keyword>
<organism evidence="1 2">
    <name type="scientific">Pleomassaria siparia CBS 279.74</name>
    <dbReference type="NCBI Taxonomy" id="1314801"/>
    <lineage>
        <taxon>Eukaryota</taxon>
        <taxon>Fungi</taxon>
        <taxon>Dikarya</taxon>
        <taxon>Ascomycota</taxon>
        <taxon>Pezizomycotina</taxon>
        <taxon>Dothideomycetes</taxon>
        <taxon>Pleosporomycetidae</taxon>
        <taxon>Pleosporales</taxon>
        <taxon>Pleomassariaceae</taxon>
        <taxon>Pleomassaria</taxon>
    </lineage>
</organism>
<name>A0A6G1K174_9PLEO</name>
<proteinExistence type="predicted"/>
<dbReference type="EMBL" id="MU005776">
    <property type="protein sequence ID" value="KAF2706147.1"/>
    <property type="molecule type" value="Genomic_DNA"/>
</dbReference>
<evidence type="ECO:0000313" key="1">
    <source>
        <dbReference type="EMBL" id="KAF2706147.1"/>
    </source>
</evidence>